<name>A0A7C4ABF7_9BACT</name>
<protein>
    <recommendedName>
        <fullName evidence="3 6">Flagellar basal body rod protein FlgB</fullName>
    </recommendedName>
</protein>
<accession>A0A7C4ABF7</accession>
<evidence type="ECO:0000256" key="3">
    <source>
        <dbReference type="ARBA" id="ARBA00014376"/>
    </source>
</evidence>
<comment type="function">
    <text evidence="5 6">Structural component of flagellum, the bacterial motility apparatus. Part of the rod structure of flagellar basal body.</text>
</comment>
<evidence type="ECO:0000256" key="2">
    <source>
        <dbReference type="ARBA" id="ARBA00009677"/>
    </source>
</evidence>
<comment type="subunit">
    <text evidence="6">The basal body constitutes a major portion of the flagellar organelle and consists of a number of rings mounted on a central rod.</text>
</comment>
<evidence type="ECO:0000313" key="7">
    <source>
        <dbReference type="EMBL" id="HGG91471.1"/>
    </source>
</evidence>
<evidence type="ECO:0000256" key="1">
    <source>
        <dbReference type="ARBA" id="ARBA00004117"/>
    </source>
</evidence>
<dbReference type="AlphaFoldDB" id="A0A7C4ABF7"/>
<dbReference type="InterPro" id="IPR006300">
    <property type="entry name" value="FlgB"/>
</dbReference>
<dbReference type="NCBIfam" id="TIGR01396">
    <property type="entry name" value="FlgB"/>
    <property type="match status" value="1"/>
</dbReference>
<dbReference type="PANTHER" id="PTHR30435">
    <property type="entry name" value="FLAGELLAR PROTEIN"/>
    <property type="match status" value="1"/>
</dbReference>
<proteinExistence type="inferred from homology"/>
<dbReference type="PIRSF" id="PIRSF002889">
    <property type="entry name" value="Rod_FlgB"/>
    <property type="match status" value="1"/>
</dbReference>
<keyword evidence="7" id="KW-0282">Flagellum</keyword>
<keyword evidence="7" id="KW-0966">Cell projection</keyword>
<sequence>MTKIYGANTDLLGRVMDMRLERQNLVMSNMANINIPGYKARSLEFEDQLQQAVGSAQMRGAITRTSAKHIPVAFDPDGFQGSLAKEFKPRTIYGADAVDMDKEMATMSKNSLMYNALTTVVKTGFDGIQKVIAEGGK</sequence>
<comment type="subcellular location">
    <subcellularLocation>
        <location evidence="1 6">Bacterial flagellum basal body</location>
    </subcellularLocation>
</comment>
<dbReference type="GO" id="GO:0030694">
    <property type="term" value="C:bacterial-type flagellum basal body, rod"/>
    <property type="evidence" value="ECO:0007669"/>
    <property type="project" value="InterPro"/>
</dbReference>
<dbReference type="EMBL" id="DSRP01000055">
    <property type="protein sequence ID" value="HGG91471.1"/>
    <property type="molecule type" value="Genomic_DNA"/>
</dbReference>
<reference evidence="7" key="1">
    <citation type="journal article" date="2020" name="mSystems">
        <title>Genome- and Community-Level Interaction Insights into Carbon Utilization and Element Cycling Functions of Hydrothermarchaeota in Hydrothermal Sediment.</title>
        <authorList>
            <person name="Zhou Z."/>
            <person name="Liu Y."/>
            <person name="Xu W."/>
            <person name="Pan J."/>
            <person name="Luo Z.H."/>
            <person name="Li M."/>
        </authorList>
    </citation>
    <scope>NUCLEOTIDE SEQUENCE [LARGE SCALE GENOMIC DNA]</scope>
    <source>
        <strain evidence="7">SpSt-413</strain>
    </source>
</reference>
<evidence type="ECO:0000256" key="6">
    <source>
        <dbReference type="PIRNR" id="PIRNR002889"/>
    </source>
</evidence>
<evidence type="ECO:0000256" key="4">
    <source>
        <dbReference type="ARBA" id="ARBA00023143"/>
    </source>
</evidence>
<dbReference type="PANTHER" id="PTHR30435:SF12">
    <property type="entry name" value="FLAGELLAR BASAL BODY ROD PROTEIN FLGB"/>
    <property type="match status" value="1"/>
</dbReference>
<dbReference type="NCBIfam" id="NF009264">
    <property type="entry name" value="PRK12621.1"/>
    <property type="match status" value="1"/>
</dbReference>
<keyword evidence="7" id="KW-0969">Cilium</keyword>
<comment type="caution">
    <text evidence="7">The sequence shown here is derived from an EMBL/GenBank/DDBJ whole genome shotgun (WGS) entry which is preliminary data.</text>
</comment>
<organism evidence="7">
    <name type="scientific">Fundidesulfovibrio putealis</name>
    <dbReference type="NCBI Taxonomy" id="270496"/>
    <lineage>
        <taxon>Bacteria</taxon>
        <taxon>Pseudomonadati</taxon>
        <taxon>Thermodesulfobacteriota</taxon>
        <taxon>Desulfovibrionia</taxon>
        <taxon>Desulfovibrionales</taxon>
        <taxon>Desulfovibrionaceae</taxon>
        <taxon>Fundidesulfovibrio</taxon>
    </lineage>
</organism>
<keyword evidence="4 6" id="KW-0975">Bacterial flagellum</keyword>
<evidence type="ECO:0000256" key="5">
    <source>
        <dbReference type="ARBA" id="ARBA00024934"/>
    </source>
</evidence>
<gene>
    <name evidence="7" type="primary">flgB</name>
    <name evidence="7" type="ORF">ENR59_00775</name>
</gene>
<dbReference type="GO" id="GO:0071978">
    <property type="term" value="P:bacterial-type flagellum-dependent swarming motility"/>
    <property type="evidence" value="ECO:0007669"/>
    <property type="project" value="TreeGrafter"/>
</dbReference>
<comment type="similarity">
    <text evidence="2 6">Belongs to the flagella basal body rod proteins family.</text>
</comment>